<dbReference type="STRING" id="1157962.A0A250XJ96"/>
<comment type="caution">
    <text evidence="6">The sequence shown here is derived from an EMBL/GenBank/DDBJ whole genome shotgun (WGS) entry which is preliminary data.</text>
</comment>
<keyword evidence="7" id="KW-1185">Reference proteome</keyword>
<evidence type="ECO:0000256" key="1">
    <source>
        <dbReference type="ARBA" id="ARBA00004141"/>
    </source>
</evidence>
<organism evidence="6 7">
    <name type="scientific">Chlamydomonas eustigma</name>
    <dbReference type="NCBI Taxonomy" id="1157962"/>
    <lineage>
        <taxon>Eukaryota</taxon>
        <taxon>Viridiplantae</taxon>
        <taxon>Chlorophyta</taxon>
        <taxon>core chlorophytes</taxon>
        <taxon>Chlorophyceae</taxon>
        <taxon>CS clade</taxon>
        <taxon>Chlamydomonadales</taxon>
        <taxon>Chlamydomonadaceae</taxon>
        <taxon>Chlamydomonas</taxon>
    </lineage>
</organism>
<keyword evidence="4 5" id="KW-0472">Membrane</keyword>
<keyword evidence="3 5" id="KW-1133">Transmembrane helix</keyword>
<dbReference type="PANTHER" id="PTHR31086">
    <property type="entry name" value="ALUMINUM-ACTIVATED MALATE TRANSPORTER 10"/>
    <property type="match status" value="1"/>
</dbReference>
<dbReference type="GO" id="GO:0005886">
    <property type="term" value="C:plasma membrane"/>
    <property type="evidence" value="ECO:0007669"/>
    <property type="project" value="InterPro"/>
</dbReference>
<evidence type="ECO:0000313" key="7">
    <source>
        <dbReference type="Proteomes" id="UP000232323"/>
    </source>
</evidence>
<dbReference type="InterPro" id="IPR006726">
    <property type="entry name" value="PHBA_efflux_AaeB/fusaric-R"/>
</dbReference>
<feature type="transmembrane region" description="Helical" evidence="5">
    <location>
        <begin position="135"/>
        <end position="155"/>
    </location>
</feature>
<dbReference type="Proteomes" id="UP000232323">
    <property type="component" value="Unassembled WGS sequence"/>
</dbReference>
<dbReference type="GO" id="GO:0022857">
    <property type="term" value="F:transmembrane transporter activity"/>
    <property type="evidence" value="ECO:0007669"/>
    <property type="project" value="InterPro"/>
</dbReference>
<keyword evidence="2 5" id="KW-0812">Transmembrane</keyword>
<dbReference type="OrthoDB" id="544634at2759"/>
<evidence type="ECO:0000256" key="3">
    <source>
        <dbReference type="ARBA" id="ARBA00022989"/>
    </source>
</evidence>
<dbReference type="AlphaFoldDB" id="A0A250XJ96"/>
<feature type="transmembrane region" description="Helical" evidence="5">
    <location>
        <begin position="104"/>
        <end position="123"/>
    </location>
</feature>
<name>A0A250XJ96_9CHLO</name>
<evidence type="ECO:0000256" key="5">
    <source>
        <dbReference type="SAM" id="Phobius"/>
    </source>
</evidence>
<proteinExistence type="predicted"/>
<dbReference type="EMBL" id="BEGY01000093">
    <property type="protein sequence ID" value="GAX83155.1"/>
    <property type="molecule type" value="Genomic_DNA"/>
</dbReference>
<evidence type="ECO:0000256" key="4">
    <source>
        <dbReference type="ARBA" id="ARBA00023136"/>
    </source>
</evidence>
<protein>
    <submittedName>
        <fullName evidence="6">Uncharacterized protein</fullName>
    </submittedName>
</protein>
<evidence type="ECO:0000256" key="2">
    <source>
        <dbReference type="ARBA" id="ARBA00022692"/>
    </source>
</evidence>
<dbReference type="Pfam" id="PF04632">
    <property type="entry name" value="FUSC"/>
    <property type="match status" value="1"/>
</dbReference>
<accession>A0A250XJ96</accession>
<feature type="transmembrane region" description="Helical" evidence="5">
    <location>
        <begin position="184"/>
        <end position="210"/>
    </location>
</feature>
<sequence>MMSPRLRNGVHKHVERVRLWTKLKAEKISRFAPQLKQPDLSNVPDWVRRSIRLSLCLMLFGLLSHAINYPDGLAKELQKSFNWAAITCTVVTAPLIGKVSEVSTYRIIGTVSGGLWGFLMFMVGTHTLTTMEDGSGVFVALMSPVVVISTTYFAYKRGLDQLARFIQLTYILVGYGSYPNAQEAILLALVRISGIVAGGVVSLIFAVLILPRAANIEACREAKRALKMLIELNHEVWRDTSTPVPVDLRKKKKSAGRHGNLASLSAASNVFSTFNPSASNLHNSGMWSSQHGAEKSREGAERLYASIYLTLQKVEEMMEQCKGEVYVHHLNGQYFFLPGLHFFQAGRWRLPQEDMKVLVAAIRRIVRLQWTLLLSFEQVRDS</sequence>
<reference evidence="6 7" key="1">
    <citation type="submission" date="2017-08" db="EMBL/GenBank/DDBJ databases">
        <title>Acidophilic green algal genome provides insights into adaptation to an acidic environment.</title>
        <authorList>
            <person name="Hirooka S."/>
            <person name="Hirose Y."/>
            <person name="Kanesaki Y."/>
            <person name="Higuchi S."/>
            <person name="Fujiwara T."/>
            <person name="Onuma R."/>
            <person name="Era A."/>
            <person name="Ohbayashi R."/>
            <person name="Uzuka A."/>
            <person name="Nozaki H."/>
            <person name="Yoshikawa H."/>
            <person name="Miyagishima S.Y."/>
        </authorList>
    </citation>
    <scope>NUCLEOTIDE SEQUENCE [LARGE SCALE GENOMIC DNA]</scope>
    <source>
        <strain evidence="6 7">NIES-2499</strain>
    </source>
</reference>
<gene>
    <name evidence="6" type="ORF">CEUSTIGMA_g10581.t1</name>
</gene>
<evidence type="ECO:0000313" key="6">
    <source>
        <dbReference type="EMBL" id="GAX83155.1"/>
    </source>
</evidence>
<comment type="subcellular location">
    <subcellularLocation>
        <location evidence="1">Membrane</location>
        <topology evidence="1">Multi-pass membrane protein</topology>
    </subcellularLocation>
</comment>